<feature type="compositionally biased region" description="Basic and acidic residues" evidence="8">
    <location>
        <begin position="786"/>
        <end position="815"/>
    </location>
</feature>
<dbReference type="GO" id="GO:0007064">
    <property type="term" value="P:mitotic sister chromatid cohesion"/>
    <property type="evidence" value="ECO:0007669"/>
    <property type="project" value="InterPro"/>
</dbReference>
<evidence type="ECO:0000256" key="8">
    <source>
        <dbReference type="SAM" id="MobiDB-lite"/>
    </source>
</evidence>
<reference evidence="9 10" key="1">
    <citation type="submission" date="2024-01" db="EMBL/GenBank/DDBJ databases">
        <title>Genome assemblies of Stephania.</title>
        <authorList>
            <person name="Yang L."/>
        </authorList>
    </citation>
    <scope>NUCLEOTIDE SEQUENCE [LARGE SCALE GENOMIC DNA]</scope>
    <source>
        <strain evidence="9">QJT</strain>
        <tissue evidence="9">Leaf</tissue>
    </source>
</reference>
<dbReference type="Pfam" id="PF20168">
    <property type="entry name" value="PDS5"/>
    <property type="match status" value="1"/>
</dbReference>
<evidence type="ECO:0000256" key="3">
    <source>
        <dbReference type="ARBA" id="ARBA00022763"/>
    </source>
</evidence>
<feature type="compositionally biased region" description="Polar residues" evidence="8">
    <location>
        <begin position="292"/>
        <end position="301"/>
    </location>
</feature>
<feature type="compositionally biased region" description="Low complexity" evidence="8">
    <location>
        <begin position="826"/>
        <end position="853"/>
    </location>
</feature>
<dbReference type="GO" id="GO:0051301">
    <property type="term" value="P:cell division"/>
    <property type="evidence" value="ECO:0007669"/>
    <property type="project" value="UniProtKB-KW"/>
</dbReference>
<keyword evidence="10" id="KW-1185">Reference proteome</keyword>
<keyword evidence="3" id="KW-0227">DNA damage</keyword>
<proteinExistence type="predicted"/>
<keyword evidence="4" id="KW-0498">Mitosis</keyword>
<dbReference type="EMBL" id="JBBNAE010000004">
    <property type="protein sequence ID" value="KAK9130421.1"/>
    <property type="molecule type" value="Genomic_DNA"/>
</dbReference>
<dbReference type="GO" id="GO:0006281">
    <property type="term" value="P:DNA repair"/>
    <property type="evidence" value="ECO:0007669"/>
    <property type="project" value="UniProtKB-KW"/>
</dbReference>
<name>A0AAP0P7L1_9MAGN</name>
<feature type="compositionally biased region" description="Basic and acidic residues" evidence="8">
    <location>
        <begin position="578"/>
        <end position="588"/>
    </location>
</feature>
<dbReference type="Gene3D" id="2.30.30.140">
    <property type="match status" value="1"/>
</dbReference>
<gene>
    <name evidence="9" type="ORF">Sjap_010908</name>
</gene>
<comment type="subcellular location">
    <subcellularLocation>
        <location evidence="1">Nucleus</location>
    </subcellularLocation>
</comment>
<accession>A0AAP0P7L1</accession>
<dbReference type="SUPFAM" id="SSF48371">
    <property type="entry name" value="ARM repeat"/>
    <property type="match status" value="1"/>
</dbReference>
<protein>
    <submittedName>
        <fullName evidence="9">Uncharacterized protein</fullName>
    </submittedName>
</protein>
<sequence length="898" mass="96552">MTDQEIELELNEAGTRLGDPPSSVDDLLGILDKLESCLTKVEQSPSESMRNAMDPSLKALASEKIREHSDVDVKVAAASCVSEITRITAPDAPFEDEQMREFFKLIVAAFEKLDDTSSRSYAKRVSILETLAKVRSCVVMLDLECDTLISEMFQHFLSSIRESHEDAVHSSMETVMSLVLEESEEVNPDLISLLLDCVKKDNQDILPVARGMAEKVFSACAAKLKPCILQSLESMKLSLNDYSEIVATICQETHDADGEKPNDGNSSGEHVVKELEPQSTCTHEIDPVGKQSPKSVMSNGNAPIENDNALMGVNSSKEEAELSDTGIQSAVGGEANNLENQLAESETKSVQSTKKRRGRKPKSLKKTAGVSDHSHIDGDEESSDMPDGQTDPSKVIDSSQGEEQSGGGANIPLGDEKESLPLGSSLTVPIDQTAKISSPNSQNTPEGTRPKRGRPPRVKKETTNDETDSGLHSNVKSNEKTEAGESNSPDLILKEGKVDMGAKSNQRSGRKASSMDKDDDLVSPRADAKIDSGVASDLEDKPQKISGKKVDVKESNENKLPGKKEVGKTKKGRTASSSEKDSADDTIIKGKLSSQKAKSKSRDKNQSKIEATPQTGFKRKRTSSKEENQVDDIGENLVGRKIQVWWPDDDTFYAGVVNSFDPDGKKHKVVYLDGDEEVLVLSDEKWEFVSDEKEETDLQSLSSPETSRKKKVKTSSDSPTKQSKADTKGKEASSGKPKGRPPSKSGSKSKDDSSHGTKSIDETTKTAKSKSGSGRGKSKSTSKPSQSKDDSPKTGGKSKDDTDTPKIGAKLKDNNMKTGSSSKSPKAGTKIKAGAKTKASANGTSAKGKSSASKVEETEPKKGSAKGKKRESEDSTKGGKGSDSGDGKSGKKRRKNTT</sequence>
<evidence type="ECO:0000313" key="10">
    <source>
        <dbReference type="Proteomes" id="UP001417504"/>
    </source>
</evidence>
<feature type="compositionally biased region" description="Basic and acidic residues" evidence="8">
    <location>
        <begin position="513"/>
        <end position="530"/>
    </location>
</feature>
<evidence type="ECO:0000313" key="9">
    <source>
        <dbReference type="EMBL" id="KAK9130421.1"/>
    </source>
</evidence>
<evidence type="ECO:0000256" key="4">
    <source>
        <dbReference type="ARBA" id="ARBA00022776"/>
    </source>
</evidence>
<dbReference type="PANTHER" id="PTHR12663">
    <property type="entry name" value="ANDROGEN INDUCED INHIBITOR OF PROLIFERATION AS3 / PDS5-RELATED"/>
    <property type="match status" value="1"/>
</dbReference>
<feature type="compositionally biased region" description="Basic and acidic residues" evidence="8">
    <location>
        <begin position="748"/>
        <end position="765"/>
    </location>
</feature>
<dbReference type="InterPro" id="IPR039776">
    <property type="entry name" value="Pds5"/>
</dbReference>
<feature type="compositionally biased region" description="Basic and acidic residues" evidence="8">
    <location>
        <begin position="723"/>
        <end position="733"/>
    </location>
</feature>
<dbReference type="GO" id="GO:0005634">
    <property type="term" value="C:nucleus"/>
    <property type="evidence" value="ECO:0007669"/>
    <property type="project" value="UniProtKB-SubCell"/>
</dbReference>
<evidence type="ECO:0000256" key="1">
    <source>
        <dbReference type="ARBA" id="ARBA00004123"/>
    </source>
</evidence>
<dbReference type="GO" id="GO:0035825">
    <property type="term" value="P:homologous recombination"/>
    <property type="evidence" value="ECO:0007669"/>
    <property type="project" value="UniProtKB-ARBA"/>
</dbReference>
<dbReference type="AlphaFoldDB" id="A0AAP0P7L1"/>
<dbReference type="SUPFAM" id="SSF63748">
    <property type="entry name" value="Tudor/PWWP/MBT"/>
    <property type="match status" value="1"/>
</dbReference>
<dbReference type="GO" id="GO:0000785">
    <property type="term" value="C:chromatin"/>
    <property type="evidence" value="ECO:0007669"/>
    <property type="project" value="TreeGrafter"/>
</dbReference>
<feature type="compositionally biased region" description="Basic residues" evidence="8">
    <location>
        <begin position="353"/>
        <end position="365"/>
    </location>
</feature>
<dbReference type="PANTHER" id="PTHR12663:SF3">
    <property type="entry name" value="SISTER CHROMATID COHESION PROTEIN PDS5 HOMOLOG C"/>
    <property type="match status" value="1"/>
</dbReference>
<evidence type="ECO:0000256" key="2">
    <source>
        <dbReference type="ARBA" id="ARBA00022618"/>
    </source>
</evidence>
<evidence type="ECO:0000256" key="5">
    <source>
        <dbReference type="ARBA" id="ARBA00023204"/>
    </source>
</evidence>
<evidence type="ECO:0000256" key="6">
    <source>
        <dbReference type="ARBA" id="ARBA00023242"/>
    </source>
</evidence>
<comment type="caution">
    <text evidence="9">The sequence shown here is derived from an EMBL/GenBank/DDBJ whole genome shotgun (WGS) entry which is preliminary data.</text>
</comment>
<organism evidence="9 10">
    <name type="scientific">Stephania japonica</name>
    <dbReference type="NCBI Taxonomy" id="461633"/>
    <lineage>
        <taxon>Eukaryota</taxon>
        <taxon>Viridiplantae</taxon>
        <taxon>Streptophyta</taxon>
        <taxon>Embryophyta</taxon>
        <taxon>Tracheophyta</taxon>
        <taxon>Spermatophyta</taxon>
        <taxon>Magnoliopsida</taxon>
        <taxon>Ranunculales</taxon>
        <taxon>Menispermaceae</taxon>
        <taxon>Menispermoideae</taxon>
        <taxon>Cissampelideae</taxon>
        <taxon>Stephania</taxon>
    </lineage>
</organism>
<feature type="compositionally biased region" description="Polar residues" evidence="8">
    <location>
        <begin position="338"/>
        <end position="352"/>
    </location>
</feature>
<feature type="compositionally biased region" description="Basic and acidic residues" evidence="8">
    <location>
        <begin position="538"/>
        <end position="568"/>
    </location>
</feature>
<keyword evidence="2" id="KW-0132">Cell division</keyword>
<feature type="compositionally biased region" description="Polar residues" evidence="8">
    <location>
        <begin position="434"/>
        <end position="443"/>
    </location>
</feature>
<dbReference type="Proteomes" id="UP001417504">
    <property type="component" value="Unassembled WGS sequence"/>
</dbReference>
<dbReference type="CDD" id="cd20404">
    <property type="entry name" value="Tudor_Agenet_AtEML-like"/>
    <property type="match status" value="1"/>
</dbReference>
<dbReference type="InterPro" id="IPR016024">
    <property type="entry name" value="ARM-type_fold"/>
</dbReference>
<keyword evidence="5" id="KW-0234">DNA repair</keyword>
<feature type="region of interest" description="Disordered" evidence="8">
    <location>
        <begin position="275"/>
        <end position="309"/>
    </location>
</feature>
<feature type="region of interest" description="Disordered" evidence="8">
    <location>
        <begin position="338"/>
        <end position="634"/>
    </location>
</feature>
<feature type="region of interest" description="Disordered" evidence="8">
    <location>
        <begin position="689"/>
        <end position="898"/>
    </location>
</feature>
<keyword evidence="7" id="KW-0131">Cell cycle</keyword>
<keyword evidence="6" id="KW-0539">Nucleus</keyword>
<evidence type="ECO:0000256" key="7">
    <source>
        <dbReference type="ARBA" id="ARBA00023306"/>
    </source>
</evidence>